<dbReference type="PANTHER" id="PTHR30614:SF37">
    <property type="entry name" value="AMINO-ACID ABC TRANSPORTER PERMEASE PROTEIN YHDX-RELATED"/>
    <property type="match status" value="1"/>
</dbReference>
<feature type="transmembrane region" description="Helical" evidence="9">
    <location>
        <begin position="134"/>
        <end position="155"/>
    </location>
</feature>
<keyword evidence="7 9" id="KW-1133">Transmembrane helix</keyword>
<feature type="transmembrane region" description="Helical" evidence="9">
    <location>
        <begin position="26"/>
        <end position="44"/>
    </location>
</feature>
<dbReference type="OrthoDB" id="9808531at2"/>
<evidence type="ECO:0000256" key="3">
    <source>
        <dbReference type="ARBA" id="ARBA00022448"/>
    </source>
</evidence>
<keyword evidence="12" id="KW-1185">Reference proteome</keyword>
<evidence type="ECO:0000256" key="7">
    <source>
        <dbReference type="ARBA" id="ARBA00022989"/>
    </source>
</evidence>
<evidence type="ECO:0000256" key="5">
    <source>
        <dbReference type="ARBA" id="ARBA00022692"/>
    </source>
</evidence>
<dbReference type="PROSITE" id="PS50928">
    <property type="entry name" value="ABC_TM1"/>
    <property type="match status" value="1"/>
</dbReference>
<feature type="transmembrane region" description="Helical" evidence="9">
    <location>
        <begin position="186"/>
        <end position="208"/>
    </location>
</feature>
<keyword evidence="4" id="KW-1003">Cell membrane</keyword>
<comment type="caution">
    <text evidence="11">The sequence shown here is derived from an EMBL/GenBank/DDBJ whole genome shotgun (WGS) entry which is preliminary data.</text>
</comment>
<dbReference type="Gene3D" id="1.10.3720.10">
    <property type="entry name" value="MetI-like"/>
    <property type="match status" value="1"/>
</dbReference>
<dbReference type="SUPFAM" id="SSF161098">
    <property type="entry name" value="MetI-like"/>
    <property type="match status" value="2"/>
</dbReference>
<evidence type="ECO:0000313" key="11">
    <source>
        <dbReference type="EMBL" id="PHP66169.1"/>
    </source>
</evidence>
<comment type="subcellular location">
    <subcellularLocation>
        <location evidence="1">Cell inner membrane</location>
        <topology evidence="1">Multi-pass membrane protein</topology>
    </subcellularLocation>
    <subcellularLocation>
        <location evidence="9">Cell membrane</location>
        <topology evidence="9">Multi-pass membrane protein</topology>
    </subcellularLocation>
</comment>
<keyword evidence="5 9" id="KW-0812">Transmembrane</keyword>
<dbReference type="InterPro" id="IPR035906">
    <property type="entry name" value="MetI-like_sf"/>
</dbReference>
<keyword evidence="6" id="KW-0029">Amino-acid transport</keyword>
<dbReference type="GO" id="GO:0006865">
    <property type="term" value="P:amino acid transport"/>
    <property type="evidence" value="ECO:0007669"/>
    <property type="project" value="UniProtKB-KW"/>
</dbReference>
<proteinExistence type="inferred from homology"/>
<dbReference type="CDD" id="cd06261">
    <property type="entry name" value="TM_PBP2"/>
    <property type="match status" value="1"/>
</dbReference>
<organism evidence="11 12">
    <name type="scientific">Zhengella mangrovi</name>
    <dbReference type="NCBI Taxonomy" id="1982044"/>
    <lineage>
        <taxon>Bacteria</taxon>
        <taxon>Pseudomonadati</taxon>
        <taxon>Pseudomonadota</taxon>
        <taxon>Alphaproteobacteria</taxon>
        <taxon>Hyphomicrobiales</taxon>
        <taxon>Notoacmeibacteraceae</taxon>
        <taxon>Zhengella</taxon>
    </lineage>
</organism>
<evidence type="ECO:0000313" key="12">
    <source>
        <dbReference type="Proteomes" id="UP000221168"/>
    </source>
</evidence>
<accession>A0A2G1QL21</accession>
<dbReference type="InterPro" id="IPR010065">
    <property type="entry name" value="AA_ABC_transptr_permease_3TM"/>
</dbReference>
<feature type="domain" description="ABC transmembrane type-1" evidence="10">
    <location>
        <begin position="92"/>
        <end position="384"/>
    </location>
</feature>
<dbReference type="RefSeq" id="WP_099307100.1">
    <property type="nucleotide sequence ID" value="NZ_PDVP01000009.1"/>
</dbReference>
<feature type="transmembrane region" description="Helical" evidence="9">
    <location>
        <begin position="220"/>
        <end position="245"/>
    </location>
</feature>
<evidence type="ECO:0000256" key="4">
    <source>
        <dbReference type="ARBA" id="ARBA00022475"/>
    </source>
</evidence>
<dbReference type="EMBL" id="PDVP01000009">
    <property type="protein sequence ID" value="PHP66169.1"/>
    <property type="molecule type" value="Genomic_DNA"/>
</dbReference>
<feature type="transmembrane region" description="Helical" evidence="9">
    <location>
        <begin position="265"/>
        <end position="284"/>
    </location>
</feature>
<evidence type="ECO:0000256" key="6">
    <source>
        <dbReference type="ARBA" id="ARBA00022970"/>
    </source>
</evidence>
<dbReference type="Proteomes" id="UP000221168">
    <property type="component" value="Unassembled WGS sequence"/>
</dbReference>
<dbReference type="InterPro" id="IPR043429">
    <property type="entry name" value="ArtM/GltK/GlnP/TcyL/YhdX-like"/>
</dbReference>
<dbReference type="Pfam" id="PF00528">
    <property type="entry name" value="BPD_transp_1"/>
    <property type="match status" value="1"/>
</dbReference>
<reference evidence="11 12" key="1">
    <citation type="submission" date="2017-10" db="EMBL/GenBank/DDBJ databases">
        <title>Sedimentibacterium mangrovi gen. nov., sp. nov., a novel member of family Phyllobacteriacea isolated from mangrove sediment.</title>
        <authorList>
            <person name="Liao H."/>
            <person name="Tian Y."/>
        </authorList>
    </citation>
    <scope>NUCLEOTIDE SEQUENCE [LARGE SCALE GENOMIC DNA]</scope>
    <source>
        <strain evidence="11 12">X9-2-2</strain>
    </source>
</reference>
<dbReference type="InterPro" id="IPR000515">
    <property type="entry name" value="MetI-like"/>
</dbReference>
<evidence type="ECO:0000259" key="10">
    <source>
        <dbReference type="PROSITE" id="PS50928"/>
    </source>
</evidence>
<dbReference type="GO" id="GO:0043190">
    <property type="term" value="C:ATP-binding cassette (ABC) transporter complex"/>
    <property type="evidence" value="ECO:0007669"/>
    <property type="project" value="InterPro"/>
</dbReference>
<name>A0A2G1QL21_9HYPH</name>
<evidence type="ECO:0000256" key="9">
    <source>
        <dbReference type="RuleBase" id="RU363032"/>
    </source>
</evidence>
<comment type="similarity">
    <text evidence="2">Belongs to the binding-protein-dependent transport system permease family. HisMQ subfamily.</text>
</comment>
<dbReference type="GO" id="GO:0022857">
    <property type="term" value="F:transmembrane transporter activity"/>
    <property type="evidence" value="ECO:0007669"/>
    <property type="project" value="InterPro"/>
</dbReference>
<sequence length="396" mass="43336">MASTDISGDRGSASASWFYDPKVRGIVYQVLVFAGLVALVWWITSNTIENLHRANIASGYDFLNSRAGFDIGQTPVDYTSDSTYGRAFIIGMINTVIVAFAGVLTATIVGFLVGLGRLSHNWLIRKICMVYVEIFRNIPPLLVIFFWYFGVLSVLPQPRDSVDLPLGAFLNNRGIFLPRAVWGEGAGLIAIAILVAIVAIFLVRRWAWQRQMATGQPFPVLWTSVGLLIGLPLLAFIVTGFPLTWDIPELGRFNLRGGLQVKPEFLSLYLALSFYTAAFIAEIVRAGILGVAKGQTEASYALGLRPGQTSRLVIVPQAMRIVIPPLTSQYLNLTKNSSLAIAIGYPDLVAVGGTVLNQTGQAIEVVVIWMVVYLGLSLGTSLFMNWFNAKMALVER</sequence>
<evidence type="ECO:0000256" key="8">
    <source>
        <dbReference type="ARBA" id="ARBA00023136"/>
    </source>
</evidence>
<evidence type="ECO:0000256" key="2">
    <source>
        <dbReference type="ARBA" id="ARBA00010072"/>
    </source>
</evidence>
<feature type="transmembrane region" description="Helical" evidence="9">
    <location>
        <begin position="87"/>
        <end position="113"/>
    </location>
</feature>
<keyword evidence="3 9" id="KW-0813">Transport</keyword>
<feature type="transmembrane region" description="Helical" evidence="9">
    <location>
        <begin position="366"/>
        <end position="387"/>
    </location>
</feature>
<dbReference type="AlphaFoldDB" id="A0A2G1QL21"/>
<keyword evidence="8 9" id="KW-0472">Membrane</keyword>
<dbReference type="NCBIfam" id="TIGR01726">
    <property type="entry name" value="HEQRo_perm_3TM"/>
    <property type="match status" value="1"/>
</dbReference>
<gene>
    <name evidence="11" type="ORF">CSC94_14575</name>
</gene>
<dbReference type="PANTHER" id="PTHR30614">
    <property type="entry name" value="MEMBRANE COMPONENT OF AMINO ACID ABC TRANSPORTER"/>
    <property type="match status" value="1"/>
</dbReference>
<evidence type="ECO:0000256" key="1">
    <source>
        <dbReference type="ARBA" id="ARBA00004429"/>
    </source>
</evidence>
<protein>
    <submittedName>
        <fullName evidence="11">Amino acid ABC transporter permease</fullName>
    </submittedName>
</protein>